<name>A0AAV3UL71_9EURY</name>
<protein>
    <recommendedName>
        <fullName evidence="1">DUF7311 domain-containing protein</fullName>
    </recommendedName>
</protein>
<reference evidence="2 3" key="1">
    <citation type="journal article" date="2019" name="Int. J. Syst. Evol. Microbiol.">
        <title>The Global Catalogue of Microorganisms (GCM) 10K type strain sequencing project: providing services to taxonomists for standard genome sequencing and annotation.</title>
        <authorList>
            <consortium name="The Broad Institute Genomics Platform"/>
            <consortium name="The Broad Institute Genome Sequencing Center for Infectious Disease"/>
            <person name="Wu L."/>
            <person name="Ma J."/>
        </authorList>
    </citation>
    <scope>NUCLEOTIDE SEQUENCE [LARGE SCALE GENOMIC DNA]</scope>
    <source>
        <strain evidence="2 3">JCM 17504</strain>
    </source>
</reference>
<organism evidence="2 3">
    <name type="scientific">Haladaptatus pallidirubidus</name>
    <dbReference type="NCBI Taxonomy" id="1008152"/>
    <lineage>
        <taxon>Archaea</taxon>
        <taxon>Methanobacteriati</taxon>
        <taxon>Methanobacteriota</taxon>
        <taxon>Stenosarchaea group</taxon>
        <taxon>Halobacteria</taxon>
        <taxon>Halobacteriales</taxon>
        <taxon>Haladaptataceae</taxon>
        <taxon>Haladaptatus</taxon>
    </lineage>
</organism>
<dbReference type="EMBL" id="BAABKX010000015">
    <property type="protein sequence ID" value="GAA5055530.1"/>
    <property type="molecule type" value="Genomic_DNA"/>
</dbReference>
<sequence length="178" mass="18871">MSVRVVLAVILAVALCSLSYPAIEDARTTRAEHHADGELATVENALIDLSEENAVSMAHPGARRAITLSLPAESASGVGIAFIAIGGLPGSEHGTDASGDVLAYRVGGEIHVRHVPFDLRVARRSEQKDGHGRILESDRIPLVVRSTGETEIVLSLVERRGKRLVLVSRTDELPSSAA</sequence>
<feature type="domain" description="DUF7311" evidence="1">
    <location>
        <begin position="3"/>
        <end position="167"/>
    </location>
</feature>
<dbReference type="RefSeq" id="WP_227774416.1">
    <property type="nucleotide sequence ID" value="NZ_BAABKX010000015.1"/>
</dbReference>
<gene>
    <name evidence="2" type="ORF">GCM10025751_35280</name>
</gene>
<proteinExistence type="predicted"/>
<dbReference type="Proteomes" id="UP001501729">
    <property type="component" value="Unassembled WGS sequence"/>
</dbReference>
<dbReference type="Pfam" id="PF23993">
    <property type="entry name" value="DUF7311"/>
    <property type="match status" value="1"/>
</dbReference>
<evidence type="ECO:0000313" key="2">
    <source>
        <dbReference type="EMBL" id="GAA5055530.1"/>
    </source>
</evidence>
<dbReference type="AlphaFoldDB" id="A0AAV3UL71"/>
<comment type="caution">
    <text evidence="2">The sequence shown here is derived from an EMBL/GenBank/DDBJ whole genome shotgun (WGS) entry which is preliminary data.</text>
</comment>
<dbReference type="InterPro" id="IPR055735">
    <property type="entry name" value="DUF7311"/>
</dbReference>
<evidence type="ECO:0000259" key="1">
    <source>
        <dbReference type="Pfam" id="PF23993"/>
    </source>
</evidence>
<evidence type="ECO:0000313" key="3">
    <source>
        <dbReference type="Proteomes" id="UP001501729"/>
    </source>
</evidence>
<accession>A0AAV3UL71</accession>
<keyword evidence="3" id="KW-1185">Reference proteome</keyword>
<dbReference type="GeneID" id="68614609"/>